<dbReference type="Proteomes" id="UP000825066">
    <property type="component" value="Chromosome"/>
</dbReference>
<keyword evidence="7" id="KW-1185">Reference proteome</keyword>
<dbReference type="Pfam" id="PF00589">
    <property type="entry name" value="Phage_integrase"/>
    <property type="match status" value="1"/>
</dbReference>
<evidence type="ECO:0000256" key="1">
    <source>
        <dbReference type="ARBA" id="ARBA00008857"/>
    </source>
</evidence>
<dbReference type="Gene3D" id="1.10.443.10">
    <property type="entry name" value="Intergrase catalytic core"/>
    <property type="match status" value="1"/>
</dbReference>
<dbReference type="EMBL" id="AP024684">
    <property type="protein sequence ID" value="BCX42971.1"/>
    <property type="molecule type" value="Genomic_DNA"/>
</dbReference>
<dbReference type="PANTHER" id="PTHR30349:SF41">
    <property type="entry name" value="INTEGRASE_RECOMBINASE PROTEIN MJ0367-RELATED"/>
    <property type="match status" value="1"/>
</dbReference>
<comment type="similarity">
    <text evidence="1">Belongs to the 'phage' integrase family.</text>
</comment>
<name>A0ABN6GPE8_9GAMM</name>
<keyword evidence="2" id="KW-0229">DNA integration</keyword>
<evidence type="ECO:0000256" key="4">
    <source>
        <dbReference type="ARBA" id="ARBA00023172"/>
    </source>
</evidence>
<dbReference type="PROSITE" id="PS51898">
    <property type="entry name" value="TYR_RECOMBINASE"/>
    <property type="match status" value="1"/>
</dbReference>
<keyword evidence="4" id="KW-0233">DNA recombination</keyword>
<keyword evidence="3" id="KW-0238">DNA-binding</keyword>
<proteinExistence type="inferred from homology"/>
<evidence type="ECO:0000256" key="3">
    <source>
        <dbReference type="ARBA" id="ARBA00023125"/>
    </source>
</evidence>
<evidence type="ECO:0000313" key="7">
    <source>
        <dbReference type="Proteomes" id="UP000825066"/>
    </source>
</evidence>
<dbReference type="SUPFAM" id="SSF56349">
    <property type="entry name" value="DNA breaking-rejoining enzymes"/>
    <property type="match status" value="1"/>
</dbReference>
<dbReference type="InterPro" id="IPR002104">
    <property type="entry name" value="Integrase_catalytic"/>
</dbReference>
<gene>
    <name evidence="6" type="ORF">STNY_R11510</name>
</gene>
<protein>
    <submittedName>
        <fullName evidence="6">Site-specific integrase</fullName>
    </submittedName>
</protein>
<organism evidence="6 7">
    <name type="scientific">Stenotrophomonas pavanii</name>
    <dbReference type="NCBI Taxonomy" id="487698"/>
    <lineage>
        <taxon>Bacteria</taxon>
        <taxon>Pseudomonadati</taxon>
        <taxon>Pseudomonadota</taxon>
        <taxon>Gammaproteobacteria</taxon>
        <taxon>Lysobacterales</taxon>
        <taxon>Lysobacteraceae</taxon>
        <taxon>Stenotrophomonas</taxon>
    </lineage>
</organism>
<feature type="domain" description="Tyr recombinase" evidence="5">
    <location>
        <begin position="185"/>
        <end position="423"/>
    </location>
</feature>
<evidence type="ECO:0000259" key="5">
    <source>
        <dbReference type="PROSITE" id="PS51898"/>
    </source>
</evidence>
<reference evidence="6 7" key="1">
    <citation type="submission" date="2021-05" db="EMBL/GenBank/DDBJ databases">
        <title>Complete Genome Sequence of Stenotrophomonas pavanii strain Y.</title>
        <authorList>
            <person name="Dohra H."/>
            <person name="Mohad Din A.R.J."/>
            <person name="Suzuki K."/>
            <person name="Fatma A."/>
            <person name="Honjyo M."/>
            <person name="Nishimura T."/>
            <person name="Moriuch R."/>
            <person name="Masuda K."/>
            <person name="Minoura A."/>
            <person name="Tashiro Y."/>
            <person name="Futamata H."/>
        </authorList>
    </citation>
    <scope>NUCLEOTIDE SEQUENCE [LARGE SCALE GENOMIC DNA]</scope>
    <source>
        <strain evidence="7">Y</strain>
    </source>
</reference>
<dbReference type="CDD" id="cd00397">
    <property type="entry name" value="DNA_BRE_C"/>
    <property type="match status" value="1"/>
</dbReference>
<dbReference type="RefSeq" id="WP_080240890.1">
    <property type="nucleotide sequence ID" value="NZ_AP024684.1"/>
</dbReference>
<dbReference type="InterPro" id="IPR013762">
    <property type="entry name" value="Integrase-like_cat_sf"/>
</dbReference>
<sequence>MPKLSVHVMQDGERVPMLHDESGLPLFYPTLYATSQLRNAGVAVNTIRNKLADLIVLLRWEFANRRNLISDFQAGRFLTIADVVSLRDFAKLDMRNWKSDGHSTGKPGVHVPSFLEATIASSRALAAIGPQQHFNRLSTIADYLEFTASVVTQYRNSHQIVQEISRMVTAIRKHRPRGLAKHLEDEPERRSPPTEVVNRFMAVGSEHDPRNPFKHPDIRLRNAIIFGLLRHTGMRRGELLSLRLDQFDLGHEPLVWVRRTQDDKLDSRRHQPVAKTKERPLPLPDELAKQLGRYMLQVRAPITPARKHPYLLISHRKGTGWGQPLSISALNSQIFGRMRAVDRDFELIHPHAFRHHFNYELSRSIDEHNAKAQSGANTACATPISEHRELDVRAFLNGHRHRASGATYNRRHVREVSNEAARSLQAKMMRQAPTNKDGDEVS</sequence>
<evidence type="ECO:0000256" key="2">
    <source>
        <dbReference type="ARBA" id="ARBA00022908"/>
    </source>
</evidence>
<accession>A0ABN6GPE8</accession>
<dbReference type="InterPro" id="IPR011010">
    <property type="entry name" value="DNA_brk_join_enz"/>
</dbReference>
<dbReference type="InterPro" id="IPR050090">
    <property type="entry name" value="Tyrosine_recombinase_XerCD"/>
</dbReference>
<evidence type="ECO:0000313" key="6">
    <source>
        <dbReference type="EMBL" id="BCX42971.1"/>
    </source>
</evidence>
<dbReference type="PANTHER" id="PTHR30349">
    <property type="entry name" value="PHAGE INTEGRASE-RELATED"/>
    <property type="match status" value="1"/>
</dbReference>